<dbReference type="Pfam" id="PF23925">
    <property type="entry name" value="A-sol_ELP1"/>
    <property type="match status" value="1"/>
</dbReference>
<feature type="domain" description="ELP1 three-helical bundle" evidence="11">
    <location>
        <begin position="1057"/>
        <end position="1229"/>
    </location>
</feature>
<dbReference type="GO" id="GO:0002926">
    <property type="term" value="P:tRNA wobble base 5-methoxycarbonylmethyl-2-thiouridinylation"/>
    <property type="evidence" value="ECO:0007669"/>
    <property type="project" value="TreeGrafter"/>
</dbReference>
<feature type="region of interest" description="Disordered" evidence="6">
    <location>
        <begin position="166"/>
        <end position="193"/>
    </location>
</feature>
<dbReference type="Pfam" id="PF23936">
    <property type="entry name" value="HB_ELP1"/>
    <property type="match status" value="1"/>
</dbReference>
<dbReference type="OrthoDB" id="40048at2759"/>
<dbReference type="PANTHER" id="PTHR12747">
    <property type="entry name" value="ELONGATOR COMPLEX PROTEIN 1"/>
    <property type="match status" value="1"/>
</dbReference>
<dbReference type="InterPro" id="IPR056164">
    <property type="entry name" value="Beta-prop_ELP1_1st"/>
</dbReference>
<dbReference type="Pfam" id="PF04762">
    <property type="entry name" value="Beta-prop_ELP1_1st"/>
    <property type="match status" value="1"/>
</dbReference>
<dbReference type="GO" id="GO:0005634">
    <property type="term" value="C:nucleus"/>
    <property type="evidence" value="ECO:0007669"/>
    <property type="project" value="UniProtKB-SubCell"/>
</dbReference>
<dbReference type="OMA" id="MEEHIMA"/>
<dbReference type="InterPro" id="IPR056169">
    <property type="entry name" value="HB_ELP1"/>
</dbReference>
<dbReference type="GO" id="GO:0005829">
    <property type="term" value="C:cytosol"/>
    <property type="evidence" value="ECO:0007669"/>
    <property type="project" value="TreeGrafter"/>
</dbReference>
<dbReference type="UniPathway" id="UPA00988"/>
<name>A0A0L0SBE3_ALLM3</name>
<evidence type="ECO:0000259" key="9">
    <source>
        <dbReference type="Pfam" id="PF23878"/>
    </source>
</evidence>
<reference evidence="13" key="2">
    <citation type="submission" date="2009-11" db="EMBL/GenBank/DDBJ databases">
        <title>The Genome Sequence of Allomyces macrogynus strain ATCC 38327.</title>
        <authorList>
            <consortium name="The Broad Institute Genome Sequencing Platform"/>
            <person name="Russ C."/>
            <person name="Cuomo C."/>
            <person name="Shea T."/>
            <person name="Young S.K."/>
            <person name="Zeng Q."/>
            <person name="Koehrsen M."/>
            <person name="Haas B."/>
            <person name="Borodovsky M."/>
            <person name="Guigo R."/>
            <person name="Alvarado L."/>
            <person name="Berlin A."/>
            <person name="Borenstein D."/>
            <person name="Chen Z."/>
            <person name="Engels R."/>
            <person name="Freedman E."/>
            <person name="Gellesch M."/>
            <person name="Goldberg J."/>
            <person name="Griggs A."/>
            <person name="Gujja S."/>
            <person name="Heiman D."/>
            <person name="Hepburn T."/>
            <person name="Howarth C."/>
            <person name="Jen D."/>
            <person name="Larson L."/>
            <person name="Lewis B."/>
            <person name="Mehta T."/>
            <person name="Park D."/>
            <person name="Pearson M."/>
            <person name="Roberts A."/>
            <person name="Saif S."/>
            <person name="Shenoy N."/>
            <person name="Sisk P."/>
            <person name="Stolte C."/>
            <person name="Sykes S."/>
            <person name="Walk T."/>
            <person name="White J."/>
            <person name="Yandava C."/>
            <person name="Burger G."/>
            <person name="Gray M.W."/>
            <person name="Holland P.W.H."/>
            <person name="King N."/>
            <person name="Lang F.B.F."/>
            <person name="Roger A.J."/>
            <person name="Ruiz-Trillo I."/>
            <person name="Lander E."/>
            <person name="Nusbaum C."/>
        </authorList>
    </citation>
    <scope>NUCLEOTIDE SEQUENCE [LARGE SCALE GENOMIC DNA]</scope>
    <source>
        <strain evidence="13">ATCC 38327</strain>
    </source>
</reference>
<dbReference type="eggNOG" id="KOG1920">
    <property type="taxonomic scope" value="Eukaryota"/>
</dbReference>
<dbReference type="GO" id="GO:0000049">
    <property type="term" value="F:tRNA binding"/>
    <property type="evidence" value="ECO:0007669"/>
    <property type="project" value="TreeGrafter"/>
</dbReference>
<comment type="subcellular location">
    <subcellularLocation>
        <location evidence="5">Cytoplasm</location>
    </subcellularLocation>
    <subcellularLocation>
        <location evidence="5">Nucleus</location>
    </subcellularLocation>
</comment>
<evidence type="ECO:0000256" key="2">
    <source>
        <dbReference type="ARBA" id="ARBA00006086"/>
    </source>
</evidence>
<dbReference type="Pfam" id="PF23878">
    <property type="entry name" value="TPR_ELP1"/>
    <property type="match status" value="1"/>
</dbReference>
<feature type="compositionally biased region" description="Polar residues" evidence="6">
    <location>
        <begin position="1142"/>
        <end position="1152"/>
    </location>
</feature>
<dbReference type="PIRSF" id="PIRSF017233">
    <property type="entry name" value="IKAP"/>
    <property type="match status" value="1"/>
</dbReference>
<dbReference type="InterPro" id="IPR056167">
    <property type="entry name" value="A-sol_ELP1"/>
</dbReference>
<keyword evidence="5" id="KW-0539">Nucleus</keyword>
<evidence type="ECO:0000256" key="1">
    <source>
        <dbReference type="ARBA" id="ARBA00005043"/>
    </source>
</evidence>
<evidence type="ECO:0000256" key="4">
    <source>
        <dbReference type="ARBA" id="ARBA00022694"/>
    </source>
</evidence>
<evidence type="ECO:0000256" key="6">
    <source>
        <dbReference type="SAM" id="MobiDB-lite"/>
    </source>
</evidence>
<dbReference type="EMBL" id="GG745335">
    <property type="protein sequence ID" value="KNE59757.1"/>
    <property type="molecule type" value="Genomic_DNA"/>
</dbReference>
<comment type="similarity">
    <text evidence="2 5">Belongs to the ELP1/IKA1 family.</text>
</comment>
<dbReference type="STRING" id="578462.A0A0L0SBE3"/>
<feature type="domain" description="ELP1 first N-terminal beta-propeller" evidence="7">
    <location>
        <begin position="60"/>
        <end position="344"/>
    </location>
</feature>
<dbReference type="InterPro" id="IPR056166">
    <property type="entry name" value="TPR_ELP1"/>
</dbReference>
<feature type="region of interest" description="Disordered" evidence="6">
    <location>
        <begin position="1142"/>
        <end position="1169"/>
    </location>
</feature>
<dbReference type="InterPro" id="IPR006849">
    <property type="entry name" value="Elp1"/>
</dbReference>
<dbReference type="VEuPathDB" id="FungiDB:AMAG_05220"/>
<dbReference type="Proteomes" id="UP000054350">
    <property type="component" value="Unassembled WGS sequence"/>
</dbReference>
<evidence type="ECO:0000313" key="12">
    <source>
        <dbReference type="EMBL" id="KNE59757.1"/>
    </source>
</evidence>
<evidence type="ECO:0000256" key="3">
    <source>
        <dbReference type="ARBA" id="ARBA00022490"/>
    </source>
</evidence>
<comment type="function">
    <text evidence="5">Component of the elongator complex which is required for multiple tRNA modifications, including mcm5U (5-methoxycarbonylmethyl uridine), mcm5s2U (5-methoxycarbonylmethyl-2-thiouridine), and ncm5U (5-carbamoylmethyl uridine). The elongator complex catalyzes formation of carboxymethyluridine in the wobble base at position 34 in tRNAs.</text>
</comment>
<dbReference type="PANTHER" id="PTHR12747:SF0">
    <property type="entry name" value="ELONGATOR COMPLEX PROTEIN 1"/>
    <property type="match status" value="1"/>
</dbReference>
<keyword evidence="13" id="KW-1185">Reference proteome</keyword>
<organism evidence="12 13">
    <name type="scientific">Allomyces macrogynus (strain ATCC 38327)</name>
    <name type="common">Allomyces javanicus var. macrogynus</name>
    <dbReference type="NCBI Taxonomy" id="578462"/>
    <lineage>
        <taxon>Eukaryota</taxon>
        <taxon>Fungi</taxon>
        <taxon>Fungi incertae sedis</taxon>
        <taxon>Blastocladiomycota</taxon>
        <taxon>Blastocladiomycetes</taxon>
        <taxon>Blastocladiales</taxon>
        <taxon>Blastocladiaceae</taxon>
        <taxon>Allomyces</taxon>
    </lineage>
</organism>
<dbReference type="Pfam" id="PF23797">
    <property type="entry name" value="Beta-prop_ELP1_2nd"/>
    <property type="match status" value="1"/>
</dbReference>
<evidence type="ECO:0000313" key="13">
    <source>
        <dbReference type="Proteomes" id="UP000054350"/>
    </source>
</evidence>
<proteinExistence type="inferred from homology"/>
<keyword evidence="4" id="KW-0819">tRNA processing</keyword>
<reference evidence="12 13" key="1">
    <citation type="submission" date="2009-11" db="EMBL/GenBank/DDBJ databases">
        <title>Annotation of Allomyces macrogynus ATCC 38327.</title>
        <authorList>
            <consortium name="The Broad Institute Genome Sequencing Platform"/>
            <person name="Russ C."/>
            <person name="Cuomo C."/>
            <person name="Burger G."/>
            <person name="Gray M.W."/>
            <person name="Holland P.W.H."/>
            <person name="King N."/>
            <person name="Lang F.B.F."/>
            <person name="Roger A.J."/>
            <person name="Ruiz-Trillo I."/>
            <person name="Young S.K."/>
            <person name="Zeng Q."/>
            <person name="Gargeya S."/>
            <person name="Fitzgerald M."/>
            <person name="Haas B."/>
            <person name="Abouelleil A."/>
            <person name="Alvarado L."/>
            <person name="Arachchi H.M."/>
            <person name="Berlin A."/>
            <person name="Chapman S.B."/>
            <person name="Gearin G."/>
            <person name="Goldberg J."/>
            <person name="Griggs A."/>
            <person name="Gujja S."/>
            <person name="Hansen M."/>
            <person name="Heiman D."/>
            <person name="Howarth C."/>
            <person name="Larimer J."/>
            <person name="Lui A."/>
            <person name="MacDonald P.J.P."/>
            <person name="McCowen C."/>
            <person name="Montmayeur A."/>
            <person name="Murphy C."/>
            <person name="Neiman D."/>
            <person name="Pearson M."/>
            <person name="Priest M."/>
            <person name="Roberts A."/>
            <person name="Saif S."/>
            <person name="Shea T."/>
            <person name="Sisk P."/>
            <person name="Stolte C."/>
            <person name="Sykes S."/>
            <person name="Wortman J."/>
            <person name="Nusbaum C."/>
            <person name="Birren B."/>
        </authorList>
    </citation>
    <scope>NUCLEOTIDE SEQUENCE [LARGE SCALE GENOMIC DNA]</scope>
    <source>
        <strain evidence="12 13">ATCC 38327</strain>
    </source>
</reference>
<evidence type="ECO:0000259" key="11">
    <source>
        <dbReference type="Pfam" id="PF23936"/>
    </source>
</evidence>
<protein>
    <recommendedName>
        <fullName evidence="5">Elongator complex protein 1</fullName>
    </recommendedName>
</protein>
<dbReference type="GO" id="GO:0033588">
    <property type="term" value="C:elongator holoenzyme complex"/>
    <property type="evidence" value="ECO:0007669"/>
    <property type="project" value="InterPro"/>
</dbReference>
<keyword evidence="3 5" id="KW-0963">Cytoplasm</keyword>
<accession>A0A0L0SBE3</accession>
<feature type="domain" description="ELP1 N-terminal second beta-propeller" evidence="8">
    <location>
        <begin position="384"/>
        <end position="646"/>
    </location>
</feature>
<evidence type="ECO:0000259" key="10">
    <source>
        <dbReference type="Pfam" id="PF23925"/>
    </source>
</evidence>
<feature type="domain" description="ELP1 alpha-solenoid" evidence="10">
    <location>
        <begin position="670"/>
        <end position="872"/>
    </location>
</feature>
<evidence type="ECO:0000259" key="7">
    <source>
        <dbReference type="Pfam" id="PF04762"/>
    </source>
</evidence>
<sequence length="1305" mass="144537">MRSLTLLREAWASLPGTALAVAHDAAGHRAFAAMDVGGFLEVIEIAENGDLSPVGALDQVPDGKLTSFTYLAEDDVLVLSFASGELVRLAADGTPSPVGTVDGGVLAMVWAPDEELVVLVTGLGRYMVMTKDFDALHEAPIETDAHGDQVPVSVGWGRKETQFHGSAGKQAALAKDPSTARQSPDDDQAPRITWTGDGAQFAISSVDAAAVAKRTIRVYARDGALQSTSELVDQLEHVLAWRPVGNLIVSSQRLPNKHQIVFFEPNGLRHGEFALRPTCPATKEGHITLRELAWNMDSTVLLVWAEHSGMPHPHHTLQLWTMNNYHWYLKQCIELPVVTSASWDAASPLTLHVTTNDAYLHYEWAWEVLRSPVTHVAHAASVAVIDGSAVLHTPFKIMNVPPPYSASRLAVDWPVKSVAFCQHSDHLERVALLSGWNGCHLEIFDPKTARANAFQQTGTVDVDLDSAHLRQLHFIDAHALLALAYDPIGRVDKLVRIELDPTTLTATEVSETLLDFPCYRLCTGRGHVFLETVDGTVYAAHFDANTDEYRLDRFVDFLTPCAWMAVVASDTDASDVQVVGLTARSKLYAGDTTISVECQSFLVHAQFLIFTTLSHTAHFVPVRAVLDGKLPPNVETRAVERGAQIVTAHPFGTGLVLQMPRGNLETIHPRPLVLRTLAADVAAGAWRAAFVKCRQHRIEFNVLVDLDLPRFMQVVPEVIKQLDSVEHLNLLLSSLKRDDIIETTYTVLESAARHKQSESDKAGKVNRICDAVRTELERDGALYPLATWISSIVTTHVKKTPPHVEEALTLIKQLSVTHANVADKALKYTIFLVNVDTLYNVALGMYDFALVLMVAQQSHKDPREYLAFLGELKQLPDAYRKYKIDTHLERFPRAFAHLLDAGDAYFAEAIAFMQRHGLYAQAIKYYSARPDCDDQRRYVLGLYGQHLRDVGEYADAGITFELGGHYDKAREAYLKAGLWRSVFLVVEKAAVENRDEIDRARLAYDVAAVLHDRTEHRDAAQVLLEYAGDIEGAMNELVMGQAWDEATRTAQLHNRADLIETHIRPGVEEASRTMLTHLAEFRTDLDQRVYRLVECRHEKAAKLAALELAEYDPALNNIDLMSDTTSMMSTFTGLTLATMTASVTSSRASGRSKTGKQKRKAERKRHAGKKGSIFEEEYLIDSARRIMDRAIDARRDVHALLIAQVRFGFLDTAQVVQAAYADLLVHFRAQFDTLFTPPPVHPMQLVVDKFRLQQEMGMSPEQAEAHLNAQQGVPVSEGGRAVASPGPPKVPEDKEWKLAILNAAP</sequence>
<feature type="region of interest" description="Disordered" evidence="6">
    <location>
        <begin position="1271"/>
        <end position="1290"/>
    </location>
</feature>
<evidence type="ECO:0000256" key="5">
    <source>
        <dbReference type="PIRNR" id="PIRNR017233"/>
    </source>
</evidence>
<dbReference type="SUPFAM" id="SSF69322">
    <property type="entry name" value="Tricorn protease domain 2"/>
    <property type="match status" value="1"/>
</dbReference>
<gene>
    <name evidence="12" type="ORF">AMAG_05220</name>
</gene>
<feature type="domain" description="ELP1 TPR" evidence="9">
    <location>
        <begin position="879"/>
        <end position="1048"/>
    </location>
</feature>
<evidence type="ECO:0000259" key="8">
    <source>
        <dbReference type="Pfam" id="PF23797"/>
    </source>
</evidence>
<dbReference type="InterPro" id="IPR056165">
    <property type="entry name" value="Beta-prop_ELP1_2nd"/>
</dbReference>
<comment type="pathway">
    <text evidence="1">tRNA modification; 5-methoxycarbonylmethyl-2-thiouridine-tRNA biosynthesis.</text>
</comment>
<feature type="compositionally biased region" description="Basic residues" evidence="6">
    <location>
        <begin position="1153"/>
        <end position="1169"/>
    </location>
</feature>